<evidence type="ECO:0000256" key="1">
    <source>
        <dbReference type="SAM" id="MobiDB-lite"/>
    </source>
</evidence>
<feature type="non-terminal residue" evidence="2">
    <location>
        <position position="1"/>
    </location>
</feature>
<feature type="region of interest" description="Disordered" evidence="1">
    <location>
        <begin position="22"/>
        <end position="44"/>
    </location>
</feature>
<accession>A0ABN7VEM1</accession>
<dbReference type="EMBL" id="CAJVQB010013748">
    <property type="protein sequence ID" value="CAG8764232.1"/>
    <property type="molecule type" value="Genomic_DNA"/>
</dbReference>
<dbReference type="Proteomes" id="UP000789901">
    <property type="component" value="Unassembled WGS sequence"/>
</dbReference>
<evidence type="ECO:0000313" key="3">
    <source>
        <dbReference type="Proteomes" id="UP000789901"/>
    </source>
</evidence>
<keyword evidence="3" id="KW-1185">Reference proteome</keyword>
<gene>
    <name evidence="2" type="ORF">GMARGA_LOCUS17829</name>
</gene>
<comment type="caution">
    <text evidence="2">The sequence shown here is derived from an EMBL/GenBank/DDBJ whole genome shotgun (WGS) entry which is preliminary data.</text>
</comment>
<proteinExistence type="predicted"/>
<reference evidence="2 3" key="1">
    <citation type="submission" date="2021-06" db="EMBL/GenBank/DDBJ databases">
        <authorList>
            <person name="Kallberg Y."/>
            <person name="Tangrot J."/>
            <person name="Rosling A."/>
        </authorList>
    </citation>
    <scope>NUCLEOTIDE SEQUENCE [LARGE SCALE GENOMIC DNA]</scope>
    <source>
        <strain evidence="2 3">120-4 pot B 10/14</strain>
    </source>
</reference>
<protein>
    <submittedName>
        <fullName evidence="2">40964_t:CDS:1</fullName>
    </submittedName>
</protein>
<evidence type="ECO:0000313" key="2">
    <source>
        <dbReference type="EMBL" id="CAG8764232.1"/>
    </source>
</evidence>
<sequence>EYSKEEKGDAFARLLAARAAKFEKDKKKSRNPNTKKHLEEEDTQEEVTLNTINIVKLIPILLKTVIHTEQKKLMNLWSSRLRKINSNNGLKDLKITTKTTIEKTSLQC</sequence>
<name>A0ABN7VEM1_GIGMA</name>
<organism evidence="2 3">
    <name type="scientific">Gigaspora margarita</name>
    <dbReference type="NCBI Taxonomy" id="4874"/>
    <lineage>
        <taxon>Eukaryota</taxon>
        <taxon>Fungi</taxon>
        <taxon>Fungi incertae sedis</taxon>
        <taxon>Mucoromycota</taxon>
        <taxon>Glomeromycotina</taxon>
        <taxon>Glomeromycetes</taxon>
        <taxon>Diversisporales</taxon>
        <taxon>Gigasporaceae</taxon>
        <taxon>Gigaspora</taxon>
    </lineage>
</organism>